<accession>A0A8T8I6P4</accession>
<evidence type="ECO:0000313" key="1">
    <source>
        <dbReference type="EMBL" id="QTR06439.1"/>
    </source>
</evidence>
<gene>
    <name evidence="1" type="ORF">J7S33_27455</name>
</gene>
<reference evidence="1" key="1">
    <citation type="submission" date="2021-04" db="EMBL/GenBank/DDBJ databases">
        <title>Saccharothrix algeriensis WGS.</title>
        <authorList>
            <person name="Stuskova K."/>
            <person name="Hakalova E."/>
            <person name="Tebbal A.B."/>
            <person name="Eichmeier A."/>
        </authorList>
    </citation>
    <scope>NUCLEOTIDE SEQUENCE</scope>
    <source>
        <strain evidence="1">NRRL B-24137</strain>
    </source>
</reference>
<feature type="non-terminal residue" evidence="1">
    <location>
        <position position="50"/>
    </location>
</feature>
<dbReference type="PANTHER" id="PTHR38567">
    <property type="entry name" value="DUF4291 DOMAIN-CONTAINING PROTEIN"/>
    <property type="match status" value="1"/>
</dbReference>
<feature type="non-terminal residue" evidence="1">
    <location>
        <position position="1"/>
    </location>
</feature>
<dbReference type="InterPro" id="IPR025633">
    <property type="entry name" value="DUF4291"/>
</dbReference>
<dbReference type="PANTHER" id="PTHR38567:SF1">
    <property type="entry name" value="DUF4291 DOMAIN-CONTAINING PROTEIN"/>
    <property type="match status" value="1"/>
</dbReference>
<dbReference type="Proteomes" id="UP000671828">
    <property type="component" value="Chromosome"/>
</dbReference>
<proteinExistence type="predicted"/>
<dbReference type="AlphaFoldDB" id="A0A8T8I6P4"/>
<dbReference type="EMBL" id="CP072788">
    <property type="protein sequence ID" value="QTR06439.1"/>
    <property type="molecule type" value="Genomic_DNA"/>
</dbReference>
<name>A0A8T8I6P4_9PSEU</name>
<organism evidence="1 2">
    <name type="scientific">Saccharothrix algeriensis</name>
    <dbReference type="NCBI Taxonomy" id="173560"/>
    <lineage>
        <taxon>Bacteria</taxon>
        <taxon>Bacillati</taxon>
        <taxon>Actinomycetota</taxon>
        <taxon>Actinomycetes</taxon>
        <taxon>Pseudonocardiales</taxon>
        <taxon>Pseudonocardiaceae</taxon>
        <taxon>Saccharothrix</taxon>
    </lineage>
</organism>
<protein>
    <submittedName>
        <fullName evidence="1">DUF4291 family protein</fullName>
    </submittedName>
</protein>
<sequence>VQWDPERSLRLGPLGHRSLQVGLAGDAVRRYVEEWITAITDVTDLMRAVG</sequence>
<dbReference type="Pfam" id="PF14124">
    <property type="entry name" value="DUF4291"/>
    <property type="match status" value="1"/>
</dbReference>
<evidence type="ECO:0000313" key="2">
    <source>
        <dbReference type="Proteomes" id="UP000671828"/>
    </source>
</evidence>